<name>A0A665UVS3_ECHNA</name>
<reference evidence="1" key="3">
    <citation type="submission" date="2025-09" db="UniProtKB">
        <authorList>
            <consortium name="Ensembl"/>
        </authorList>
    </citation>
    <scope>IDENTIFICATION</scope>
</reference>
<dbReference type="AlphaFoldDB" id="A0A665UVS3"/>
<dbReference type="InParanoid" id="A0A665UVS3"/>
<dbReference type="Ensembl" id="ENSENLT00000024164.1">
    <property type="protein sequence ID" value="ENSENLP00000023389.1"/>
    <property type="gene ID" value="ENSENLG00000010602.1"/>
</dbReference>
<protein>
    <submittedName>
        <fullName evidence="1">Uncharacterized protein</fullName>
    </submittedName>
</protein>
<organism evidence="1 2">
    <name type="scientific">Echeneis naucrates</name>
    <name type="common">Live sharksucker</name>
    <dbReference type="NCBI Taxonomy" id="173247"/>
    <lineage>
        <taxon>Eukaryota</taxon>
        <taxon>Metazoa</taxon>
        <taxon>Chordata</taxon>
        <taxon>Craniata</taxon>
        <taxon>Vertebrata</taxon>
        <taxon>Euteleostomi</taxon>
        <taxon>Actinopterygii</taxon>
        <taxon>Neopterygii</taxon>
        <taxon>Teleostei</taxon>
        <taxon>Neoteleostei</taxon>
        <taxon>Acanthomorphata</taxon>
        <taxon>Carangaria</taxon>
        <taxon>Carangiformes</taxon>
        <taxon>Echeneidae</taxon>
        <taxon>Echeneis</taxon>
    </lineage>
</organism>
<proteinExistence type="predicted"/>
<accession>A0A665UVS3</accession>
<reference evidence="1" key="1">
    <citation type="submission" date="2021-04" db="EMBL/GenBank/DDBJ databases">
        <authorList>
            <consortium name="Wellcome Sanger Institute Data Sharing"/>
        </authorList>
    </citation>
    <scope>NUCLEOTIDE SEQUENCE [LARGE SCALE GENOMIC DNA]</scope>
</reference>
<evidence type="ECO:0000313" key="1">
    <source>
        <dbReference type="Ensembl" id="ENSENLP00000023389.1"/>
    </source>
</evidence>
<sequence>MKTLMSLALVGVRWQSPVYTRAPQRATCSSGTWRSGRGGCWWRGCQREPG</sequence>
<reference evidence="1" key="2">
    <citation type="submission" date="2025-08" db="UniProtKB">
        <authorList>
            <consortium name="Ensembl"/>
        </authorList>
    </citation>
    <scope>IDENTIFICATION</scope>
</reference>
<evidence type="ECO:0000313" key="2">
    <source>
        <dbReference type="Proteomes" id="UP000472264"/>
    </source>
</evidence>
<keyword evidence="2" id="KW-1185">Reference proteome</keyword>
<dbReference type="Proteomes" id="UP000472264">
    <property type="component" value="Chromosome 6"/>
</dbReference>